<evidence type="ECO:0000313" key="6">
    <source>
        <dbReference type="Proteomes" id="UP000290106"/>
    </source>
</evidence>
<keyword evidence="6" id="KW-1185">Reference proteome</keyword>
<keyword evidence="4" id="KW-0804">Transcription</keyword>
<gene>
    <name evidence="5" type="ORF">ETP43_04810</name>
</gene>
<dbReference type="Pfam" id="PF03965">
    <property type="entry name" value="Penicillinase_R"/>
    <property type="match status" value="1"/>
</dbReference>
<name>A0A4Q1RG57_9FIRM</name>
<dbReference type="Gene3D" id="1.10.10.10">
    <property type="entry name" value="Winged helix-like DNA-binding domain superfamily/Winged helix DNA-binding domain"/>
    <property type="match status" value="1"/>
</dbReference>
<keyword evidence="3" id="KW-0238">DNA-binding</keyword>
<dbReference type="InterPro" id="IPR036388">
    <property type="entry name" value="WH-like_DNA-bd_sf"/>
</dbReference>
<dbReference type="InterPro" id="IPR036390">
    <property type="entry name" value="WH_DNA-bd_sf"/>
</dbReference>
<evidence type="ECO:0000256" key="4">
    <source>
        <dbReference type="ARBA" id="ARBA00023163"/>
    </source>
</evidence>
<dbReference type="GO" id="GO:0045892">
    <property type="term" value="P:negative regulation of DNA-templated transcription"/>
    <property type="evidence" value="ECO:0007669"/>
    <property type="project" value="InterPro"/>
</dbReference>
<comment type="caution">
    <text evidence="5">The sequence shown here is derived from an EMBL/GenBank/DDBJ whole genome shotgun (WGS) entry which is preliminary data.</text>
</comment>
<dbReference type="RefSeq" id="WP_022399405.1">
    <property type="nucleotide sequence ID" value="NZ_DAWBJR010000002.1"/>
</dbReference>
<organism evidence="5 6">
    <name type="scientific">Blautia faecicola</name>
    <dbReference type="NCBI Taxonomy" id="2509240"/>
    <lineage>
        <taxon>Bacteria</taxon>
        <taxon>Bacillati</taxon>
        <taxon>Bacillota</taxon>
        <taxon>Clostridia</taxon>
        <taxon>Lachnospirales</taxon>
        <taxon>Lachnospiraceae</taxon>
        <taxon>Blautia</taxon>
    </lineage>
</organism>
<evidence type="ECO:0000256" key="2">
    <source>
        <dbReference type="ARBA" id="ARBA00023015"/>
    </source>
</evidence>
<dbReference type="OrthoDB" id="1973752at2"/>
<dbReference type="EMBL" id="SDKC01000001">
    <property type="protein sequence ID" value="RXS74593.1"/>
    <property type="molecule type" value="Genomic_DNA"/>
</dbReference>
<evidence type="ECO:0008006" key="7">
    <source>
        <dbReference type="Google" id="ProtNLM"/>
    </source>
</evidence>
<dbReference type="AlphaFoldDB" id="A0A4Q1RG57"/>
<evidence type="ECO:0000256" key="1">
    <source>
        <dbReference type="ARBA" id="ARBA00011046"/>
    </source>
</evidence>
<dbReference type="Proteomes" id="UP000290106">
    <property type="component" value="Unassembled WGS sequence"/>
</dbReference>
<proteinExistence type="inferred from homology"/>
<dbReference type="SUPFAM" id="SSF46785">
    <property type="entry name" value="Winged helix' DNA-binding domain"/>
    <property type="match status" value="1"/>
</dbReference>
<sequence length="125" mass="14072">MYGLTPREEQIMNTIWNMDHPCLISEVLKAEPSLKRNTVAPALVVLENKGYLKVDSIGKSYTRTGKAYVAAISKEAYREQKAFLDAISHSRDTETGVLDFLTAYVKSANMSPDFPERIRKVLESC</sequence>
<reference evidence="5 6" key="1">
    <citation type="submission" date="2019-01" db="EMBL/GenBank/DDBJ databases">
        <title>Blautia sp. nov. KGMB01111 isolated human feces.</title>
        <authorList>
            <person name="Park J.-E."/>
            <person name="Kim J.-S."/>
            <person name="Park S.-H."/>
        </authorList>
    </citation>
    <scope>NUCLEOTIDE SEQUENCE [LARGE SCALE GENOMIC DNA]</scope>
    <source>
        <strain evidence="5 6">KGMB01111</strain>
    </source>
</reference>
<evidence type="ECO:0000256" key="3">
    <source>
        <dbReference type="ARBA" id="ARBA00023125"/>
    </source>
</evidence>
<evidence type="ECO:0000313" key="5">
    <source>
        <dbReference type="EMBL" id="RXS74593.1"/>
    </source>
</evidence>
<accession>A0A4Q1RG57</accession>
<comment type="similarity">
    <text evidence="1">Belongs to the BlaI transcriptional regulatory family.</text>
</comment>
<keyword evidence="2" id="KW-0805">Transcription regulation</keyword>
<protein>
    <recommendedName>
        <fullName evidence="7">BlaI/MecI/CopY family transcriptional regulator</fullName>
    </recommendedName>
</protein>
<dbReference type="InterPro" id="IPR005650">
    <property type="entry name" value="BlaI_family"/>
</dbReference>
<dbReference type="GO" id="GO:0003677">
    <property type="term" value="F:DNA binding"/>
    <property type="evidence" value="ECO:0007669"/>
    <property type="project" value="UniProtKB-KW"/>
</dbReference>